<feature type="signal peptide" evidence="1">
    <location>
        <begin position="1"/>
        <end position="19"/>
    </location>
</feature>
<keyword evidence="3" id="KW-1185">Reference proteome</keyword>
<dbReference type="InterPro" id="IPR011990">
    <property type="entry name" value="TPR-like_helical_dom_sf"/>
</dbReference>
<organism evidence="2 3">
    <name type="scientific">Flavobacterium reichenbachii</name>
    <dbReference type="NCBI Taxonomy" id="362418"/>
    <lineage>
        <taxon>Bacteria</taxon>
        <taxon>Pseudomonadati</taxon>
        <taxon>Bacteroidota</taxon>
        <taxon>Flavobacteriia</taxon>
        <taxon>Flavobacteriales</taxon>
        <taxon>Flavobacteriaceae</taxon>
        <taxon>Flavobacterium</taxon>
    </lineage>
</organism>
<dbReference type="EMBL" id="JPRL01000001">
    <property type="protein sequence ID" value="KFF07118.1"/>
    <property type="molecule type" value="Genomic_DNA"/>
</dbReference>
<feature type="chain" id="PRO_5001801508" description="Tetratricopeptide repeat protein" evidence="1">
    <location>
        <begin position="20"/>
        <end position="320"/>
    </location>
</feature>
<name>A0A085ZRQ4_9FLAO</name>
<evidence type="ECO:0008006" key="4">
    <source>
        <dbReference type="Google" id="ProtNLM"/>
    </source>
</evidence>
<dbReference type="Pfam" id="PF20329">
    <property type="entry name" value="DUF6624"/>
    <property type="match status" value="1"/>
</dbReference>
<dbReference type="SUPFAM" id="SSF81901">
    <property type="entry name" value="HCP-like"/>
    <property type="match status" value="1"/>
</dbReference>
<dbReference type="AlphaFoldDB" id="A0A085ZRQ4"/>
<comment type="caution">
    <text evidence="2">The sequence shown here is derived from an EMBL/GenBank/DDBJ whole genome shotgun (WGS) entry which is preliminary data.</text>
</comment>
<evidence type="ECO:0000256" key="1">
    <source>
        <dbReference type="SAM" id="SignalP"/>
    </source>
</evidence>
<dbReference type="RefSeq" id="WP_035686380.1">
    <property type="nucleotide sequence ID" value="NZ_JPRL01000001.1"/>
</dbReference>
<proteinExistence type="predicted"/>
<dbReference type="NCBIfam" id="NF047558">
    <property type="entry name" value="TPR_END_plus"/>
    <property type="match status" value="1"/>
</dbReference>
<gene>
    <name evidence="2" type="ORF">IW19_17065</name>
</gene>
<dbReference type="OrthoDB" id="1164858at2"/>
<protein>
    <recommendedName>
        <fullName evidence="4">Tetratricopeptide repeat protein</fullName>
    </recommendedName>
</protein>
<accession>A0A085ZRQ4</accession>
<keyword evidence="1" id="KW-0732">Signal</keyword>
<dbReference type="Gene3D" id="1.25.40.10">
    <property type="entry name" value="Tetratricopeptide repeat domain"/>
    <property type="match status" value="1"/>
</dbReference>
<dbReference type="InterPro" id="IPR046732">
    <property type="entry name" value="DUF6624"/>
</dbReference>
<reference evidence="2 3" key="1">
    <citation type="submission" date="2014-07" db="EMBL/GenBank/DDBJ databases">
        <title>Genome of Flavobacterium reichenbachii LMG 25512.</title>
        <authorList>
            <person name="Stropko S.J."/>
            <person name="Pipes S.E."/>
            <person name="Newman J.D."/>
        </authorList>
    </citation>
    <scope>NUCLEOTIDE SEQUENCE [LARGE SCALE GENOMIC DNA]</scope>
    <source>
        <strain evidence="2 3">LMG 25512</strain>
    </source>
</reference>
<sequence length="320" mass="37087">MRKIIAFFFIVINISFLQAQSYKDCVAKADSCYRAGNYKMSVSYYEKAFKIEQKSSKDFYNAACSASMAKENEKAFKWLNLAIDNGYENIAHIQVESDLMSLHTEKEWKKTIDKLQEKADNLSADFDKPLQKELLDIYTDDQSIRGKFMDVYKDPKSDKRKIDSIGQLMNKQDSINLIKVMKILDEKGWIGKDVVGAEANKTIFLVIQHSPLKYQQKYLPMMREAVKKGNANRVNLAYLEDRIALREGRHQIYGSQTAKNRITNKWYVSPLIDPDNVDKRRAEVGLGPMSEYAAKMNIEWNVEAYKKELPELEKLENIKE</sequence>
<dbReference type="eggNOG" id="COG2259">
    <property type="taxonomic scope" value="Bacteria"/>
</dbReference>
<dbReference type="STRING" id="362418.IW19_17065"/>
<evidence type="ECO:0000313" key="3">
    <source>
        <dbReference type="Proteomes" id="UP000028715"/>
    </source>
</evidence>
<dbReference type="Proteomes" id="UP000028715">
    <property type="component" value="Unassembled WGS sequence"/>
</dbReference>
<evidence type="ECO:0000313" key="2">
    <source>
        <dbReference type="EMBL" id="KFF07118.1"/>
    </source>
</evidence>